<dbReference type="EMBL" id="NMUJ01000007">
    <property type="protein sequence ID" value="OYV03398.1"/>
    <property type="molecule type" value="Genomic_DNA"/>
</dbReference>
<comment type="catalytic activity">
    <reaction evidence="2">
        <text>GTP + H2O = 7,8-dihydroneopterin 3'-triphosphate + formate + H(+)</text>
        <dbReference type="Rhea" id="RHEA:17473"/>
        <dbReference type="ChEBI" id="CHEBI:15377"/>
        <dbReference type="ChEBI" id="CHEBI:15378"/>
        <dbReference type="ChEBI" id="CHEBI:15740"/>
        <dbReference type="ChEBI" id="CHEBI:37565"/>
        <dbReference type="ChEBI" id="CHEBI:58462"/>
        <dbReference type="EC" id="3.5.4.16"/>
    </reaction>
</comment>
<comment type="function">
    <text evidence="2">Converts GTP to 7,8-dihydroneopterin triphosphate.</text>
</comment>
<dbReference type="GO" id="GO:0046654">
    <property type="term" value="P:tetrahydrofolate biosynthetic process"/>
    <property type="evidence" value="ECO:0007669"/>
    <property type="project" value="UniProtKB-UniRule"/>
</dbReference>
<accession>A0A257LUP3</accession>
<evidence type="ECO:0000313" key="3">
    <source>
        <dbReference type="EMBL" id="OYV03398.1"/>
    </source>
</evidence>
<evidence type="ECO:0000256" key="1">
    <source>
        <dbReference type="ARBA" id="ARBA00022801"/>
    </source>
</evidence>
<sequence>MKDVQRENDDRCIPIDKVGVRGLSYPILLRDKAHEFQHTIARVNMYVNLPHNFRGTHMSRFVEILNEYRGEIAIQNIGKILHRMKEMFDAESAHIELFFPYFIEKQAPTSNLKSLMGYNCGIIGRFKDRIKLYLWVEVPVNTVCPCSKEISEKGAHNQRAYIGVKVHFRGLLWIEDLIKMVEDCASAPVYALLKREDEKYVTEWAYEHPSFVEDVARNVAVKLNNDERVLGYEIEVESLESIHNHNAYAYIKREG</sequence>
<keyword evidence="1 2" id="KW-0378">Hydrolase</keyword>
<comment type="caution">
    <text evidence="3">The sequence shown here is derived from an EMBL/GenBank/DDBJ whole genome shotgun (WGS) entry which is preliminary data.</text>
</comment>
<dbReference type="EC" id="3.5.4.16" evidence="2"/>
<dbReference type="HAMAP" id="MF_01527_B">
    <property type="entry name" value="GTP_cyclohydrol_B"/>
    <property type="match status" value="1"/>
</dbReference>
<dbReference type="GO" id="GO:0003934">
    <property type="term" value="F:GTP cyclohydrolase I activity"/>
    <property type="evidence" value="ECO:0007669"/>
    <property type="project" value="UniProtKB-UniRule"/>
</dbReference>
<comment type="pathway">
    <text evidence="2">Cofactor biosynthesis; 7,8-dihydroneopterin triphosphate biosynthesis; 7,8-dihydroneopterin triphosphate from GTP: step 1/1.</text>
</comment>
<dbReference type="UniPathway" id="UPA00848">
    <property type="reaction ID" value="UER00151"/>
</dbReference>
<dbReference type="PANTHER" id="PTHR36445:SF1">
    <property type="entry name" value="GTP CYCLOHYDROLASE MPTA"/>
    <property type="match status" value="1"/>
</dbReference>
<dbReference type="AlphaFoldDB" id="A0A257LUP3"/>
<protein>
    <recommendedName>
        <fullName evidence="2">GTP cyclohydrolase FolE2</fullName>
        <ecNumber evidence="2">3.5.4.16</ecNumber>
    </recommendedName>
</protein>
<comment type="similarity">
    <text evidence="2">Belongs to the GTP cyclohydrolase IV family.</text>
</comment>
<evidence type="ECO:0000313" key="4">
    <source>
        <dbReference type="Proteomes" id="UP000216312"/>
    </source>
</evidence>
<feature type="site" description="May be catalytically important" evidence="2">
    <location>
        <position position="144"/>
    </location>
</feature>
<organism evidence="3 4">
    <name type="scientific">candidate division WOR-3 bacterium 4484_18</name>
    <dbReference type="NCBI Taxonomy" id="2020626"/>
    <lineage>
        <taxon>Bacteria</taxon>
        <taxon>Bacteria division WOR-3</taxon>
    </lineage>
</organism>
<dbReference type="Gene3D" id="3.10.270.10">
    <property type="entry name" value="Urate Oxidase"/>
    <property type="match status" value="1"/>
</dbReference>
<evidence type="ECO:0000256" key="2">
    <source>
        <dbReference type="HAMAP-Rule" id="MF_01527"/>
    </source>
</evidence>
<name>A0A257LUP3_UNCW3</name>
<dbReference type="PANTHER" id="PTHR36445">
    <property type="entry name" value="GTP CYCLOHYDROLASE MPTA"/>
    <property type="match status" value="1"/>
</dbReference>
<dbReference type="Proteomes" id="UP000216312">
    <property type="component" value="Unassembled WGS sequence"/>
</dbReference>
<dbReference type="NCBIfam" id="NF010200">
    <property type="entry name" value="PRK13674.1-1"/>
    <property type="match status" value="1"/>
</dbReference>
<dbReference type="InterPro" id="IPR022838">
    <property type="entry name" value="GTP_cyclohydrolase_FolE2"/>
</dbReference>
<gene>
    <name evidence="2" type="primary">folE2</name>
    <name evidence="3" type="ORF">CGW93_01110</name>
</gene>
<dbReference type="Pfam" id="PF02649">
    <property type="entry name" value="GCHY-1"/>
    <property type="match status" value="1"/>
</dbReference>
<dbReference type="InterPro" id="IPR003801">
    <property type="entry name" value="GTP_cyclohydrolase_FolE2/MptA"/>
</dbReference>
<proteinExistence type="inferred from homology"/>
<reference evidence="4" key="1">
    <citation type="submission" date="2017-07" db="EMBL/GenBank/DDBJ databases">
        <title>Novel pathways for hydrocarbon cycling and metabolic interdependencies in hydrothermal sediment communities.</title>
        <authorList>
            <person name="Dombrowski N."/>
            <person name="Seitz K."/>
            <person name="Teske A."/>
            <person name="Baker B."/>
        </authorList>
    </citation>
    <scope>NUCLEOTIDE SEQUENCE [LARGE SCALE GENOMIC DNA]</scope>
</reference>